<evidence type="ECO:0000259" key="7">
    <source>
        <dbReference type="PROSITE" id="PS50887"/>
    </source>
</evidence>
<dbReference type="Pfam" id="PF00563">
    <property type="entry name" value="EAL"/>
    <property type="match status" value="1"/>
</dbReference>
<dbReference type="RefSeq" id="WP_204729432.1">
    <property type="nucleotide sequence ID" value="NZ_JAFBDK010000008.1"/>
</dbReference>
<evidence type="ECO:0000256" key="1">
    <source>
        <dbReference type="ARBA" id="ARBA00004236"/>
    </source>
</evidence>
<comment type="caution">
    <text evidence="8">The sequence shown here is derived from an EMBL/GenBank/DDBJ whole genome shotgun (WGS) entry which is preliminary data.</text>
</comment>
<dbReference type="InterPro" id="IPR007892">
    <property type="entry name" value="CHASE4"/>
</dbReference>
<dbReference type="Gene3D" id="6.10.340.10">
    <property type="match status" value="1"/>
</dbReference>
<dbReference type="InterPro" id="IPR043128">
    <property type="entry name" value="Rev_trsase/Diguanyl_cyclase"/>
</dbReference>
<keyword evidence="3 4" id="KW-0472">Membrane</keyword>
<dbReference type="CDD" id="cd01949">
    <property type="entry name" value="GGDEF"/>
    <property type="match status" value="1"/>
</dbReference>
<dbReference type="PANTHER" id="PTHR44757">
    <property type="entry name" value="DIGUANYLATE CYCLASE DGCP"/>
    <property type="match status" value="1"/>
</dbReference>
<dbReference type="InterPro" id="IPR001633">
    <property type="entry name" value="EAL_dom"/>
</dbReference>
<name>A0ABW5ZGN7_9BACL</name>
<evidence type="ECO:0000256" key="3">
    <source>
        <dbReference type="ARBA" id="ARBA00023136"/>
    </source>
</evidence>
<protein>
    <submittedName>
        <fullName evidence="8">EAL domain-containing protein</fullName>
    </submittedName>
</protein>
<evidence type="ECO:0000259" key="5">
    <source>
        <dbReference type="PROSITE" id="PS50883"/>
    </source>
</evidence>
<evidence type="ECO:0000313" key="8">
    <source>
        <dbReference type="EMBL" id="MFD2911666.1"/>
    </source>
</evidence>
<dbReference type="PROSITE" id="PS50883">
    <property type="entry name" value="EAL"/>
    <property type="match status" value="1"/>
</dbReference>
<keyword evidence="2" id="KW-1003">Cell membrane</keyword>
<feature type="transmembrane region" description="Helical" evidence="4">
    <location>
        <begin position="246"/>
        <end position="269"/>
    </location>
</feature>
<dbReference type="PROSITE" id="PS50887">
    <property type="entry name" value="GGDEF"/>
    <property type="match status" value="1"/>
</dbReference>
<dbReference type="InterPro" id="IPR035919">
    <property type="entry name" value="EAL_sf"/>
</dbReference>
<sequence length="768" mass="87813">MKLQKQTLWVIGGSMFLFLILLTTFIRPMLLADALAMDEESMLRDMDRISNAIRLEQELLTSLNQDWAQWDEMYDFVLGENPDFTAANIDENTFMNNRIWRMMAINSDGEVLLDRSYGLKKEAELLTEQFYSLTPSLNNYLIGMNDSFFIVSVQRVLPTSGVGRSAGKLIIARDISSNYVKRLGYDLSLELDAAIINGSIEQNRVIRTVSEDRLEGQMAVRGSERNVNMLLTIDKPRSYYLSKRDVITKFVMSLVVLMTVIAIVLFIMLDRLMISRVTSLSKQLNQIRSKRDISARVQWKNHNGDEIHALGKSINGMLDSAEQSHREISDMAQHDQLTGMLNRYGIIDEFQRLKDSDDTTIAFLFFDLDGFKRINDSLGHKMGDALLKKVADRLSHFKSSESEVIARMGGDEFLMLMQTSDPDYLEERANEMIRVLKQNYILNDIKTFVTSSVGVANYPEDGTTFDEVLQAADIAMYEAKRKGKNQLVHYHDLAGDLDYKNILMLENDLKFALKNNELYLDYQPVYTGSKNRMIGVEALIRWDHPVKGRIPPNIFIPIAENGSFISDIGEWVLEQSIEQTVKWHKSGHKHIGVAVNVSKMQMKNKERFLRKLDDLLEKYQFSPEQLQIEITESDILFFDGEIVEFAAELRKKNVRVALDDFGVGTSTLFNLRNMPVNVVKIDRSFIKHVPAEEFDSKLLKGLYQVLEGIGMHIITEGVETAEQAAFIRSNSSSDIQGFYFGRPMKPEQIALLLEQEATWRQAASDYRG</sequence>
<feature type="domain" description="EAL" evidence="5">
    <location>
        <begin position="502"/>
        <end position="757"/>
    </location>
</feature>
<gene>
    <name evidence="8" type="ORF">ACFS5P_07240</name>
</gene>
<dbReference type="Pfam" id="PF00990">
    <property type="entry name" value="GGDEF"/>
    <property type="match status" value="1"/>
</dbReference>
<dbReference type="SMART" id="SM00267">
    <property type="entry name" value="GGDEF"/>
    <property type="match status" value="1"/>
</dbReference>
<dbReference type="SUPFAM" id="SSF55073">
    <property type="entry name" value="Nucleotide cyclase"/>
    <property type="match status" value="1"/>
</dbReference>
<keyword evidence="4" id="KW-1133">Transmembrane helix</keyword>
<feature type="transmembrane region" description="Helical" evidence="4">
    <location>
        <begin position="6"/>
        <end position="26"/>
    </location>
</feature>
<dbReference type="InterPro" id="IPR052155">
    <property type="entry name" value="Biofilm_reg_signaling"/>
</dbReference>
<evidence type="ECO:0000256" key="2">
    <source>
        <dbReference type="ARBA" id="ARBA00022475"/>
    </source>
</evidence>
<reference evidence="9" key="1">
    <citation type="journal article" date="2019" name="Int. J. Syst. Evol. Microbiol.">
        <title>The Global Catalogue of Microorganisms (GCM) 10K type strain sequencing project: providing services to taxonomists for standard genome sequencing and annotation.</title>
        <authorList>
            <consortium name="The Broad Institute Genomics Platform"/>
            <consortium name="The Broad Institute Genome Sequencing Center for Infectious Disease"/>
            <person name="Wu L."/>
            <person name="Ma J."/>
        </authorList>
    </citation>
    <scope>NUCLEOTIDE SEQUENCE [LARGE SCALE GENOMIC DNA]</scope>
    <source>
        <strain evidence="9">KCTC 13528</strain>
    </source>
</reference>
<dbReference type="CDD" id="cd01948">
    <property type="entry name" value="EAL"/>
    <property type="match status" value="1"/>
</dbReference>
<dbReference type="Gene3D" id="3.30.70.270">
    <property type="match status" value="1"/>
</dbReference>
<evidence type="ECO:0000313" key="9">
    <source>
        <dbReference type="Proteomes" id="UP001597561"/>
    </source>
</evidence>
<dbReference type="Gene3D" id="3.20.20.450">
    <property type="entry name" value="EAL domain"/>
    <property type="match status" value="1"/>
</dbReference>
<dbReference type="Proteomes" id="UP001597561">
    <property type="component" value="Unassembled WGS sequence"/>
</dbReference>
<dbReference type="EMBL" id="JBHUPG010000012">
    <property type="protein sequence ID" value="MFD2911666.1"/>
    <property type="molecule type" value="Genomic_DNA"/>
</dbReference>
<dbReference type="InterPro" id="IPR000160">
    <property type="entry name" value="GGDEF_dom"/>
</dbReference>
<comment type="subcellular location">
    <subcellularLocation>
        <location evidence="1">Cell membrane</location>
    </subcellularLocation>
</comment>
<dbReference type="SMART" id="SM00052">
    <property type="entry name" value="EAL"/>
    <property type="match status" value="1"/>
</dbReference>
<dbReference type="SUPFAM" id="SSF141868">
    <property type="entry name" value="EAL domain-like"/>
    <property type="match status" value="1"/>
</dbReference>
<dbReference type="SMART" id="SM00304">
    <property type="entry name" value="HAMP"/>
    <property type="match status" value="1"/>
</dbReference>
<evidence type="ECO:0000256" key="4">
    <source>
        <dbReference type="SAM" id="Phobius"/>
    </source>
</evidence>
<dbReference type="InterPro" id="IPR003660">
    <property type="entry name" value="HAMP_dom"/>
</dbReference>
<proteinExistence type="predicted"/>
<feature type="domain" description="GGDEF" evidence="7">
    <location>
        <begin position="359"/>
        <end position="492"/>
    </location>
</feature>
<keyword evidence="4" id="KW-0812">Transmembrane</keyword>
<dbReference type="Pfam" id="PF05228">
    <property type="entry name" value="CHASE4"/>
    <property type="match status" value="1"/>
</dbReference>
<organism evidence="8 9">
    <name type="scientific">Jeotgalibacillus terrae</name>
    <dbReference type="NCBI Taxonomy" id="587735"/>
    <lineage>
        <taxon>Bacteria</taxon>
        <taxon>Bacillati</taxon>
        <taxon>Bacillota</taxon>
        <taxon>Bacilli</taxon>
        <taxon>Bacillales</taxon>
        <taxon>Caryophanaceae</taxon>
        <taxon>Jeotgalibacillus</taxon>
    </lineage>
</organism>
<feature type="domain" description="HAMP" evidence="6">
    <location>
        <begin position="271"/>
        <end position="326"/>
    </location>
</feature>
<dbReference type="NCBIfam" id="TIGR00254">
    <property type="entry name" value="GGDEF"/>
    <property type="match status" value="1"/>
</dbReference>
<dbReference type="PROSITE" id="PS50885">
    <property type="entry name" value="HAMP"/>
    <property type="match status" value="1"/>
</dbReference>
<evidence type="ECO:0000259" key="6">
    <source>
        <dbReference type="PROSITE" id="PS50885"/>
    </source>
</evidence>
<dbReference type="PANTHER" id="PTHR44757:SF2">
    <property type="entry name" value="BIOFILM ARCHITECTURE MAINTENANCE PROTEIN MBAA"/>
    <property type="match status" value="1"/>
</dbReference>
<dbReference type="InterPro" id="IPR029787">
    <property type="entry name" value="Nucleotide_cyclase"/>
</dbReference>
<keyword evidence="9" id="KW-1185">Reference proteome</keyword>
<accession>A0ABW5ZGN7</accession>